<keyword evidence="6" id="KW-1185">Reference proteome</keyword>
<dbReference type="RefSeq" id="WP_183824417.1">
    <property type="nucleotide sequence ID" value="NZ_JACIGW010000003.1"/>
</dbReference>
<name>A0A7W6TFA7_9HYPH</name>
<evidence type="ECO:0000313" key="2">
    <source>
        <dbReference type="EMBL" id="MBB4349337.1"/>
    </source>
</evidence>
<reference evidence="5 6" key="1">
    <citation type="submission" date="2020-08" db="EMBL/GenBank/DDBJ databases">
        <title>Genomic Encyclopedia of Type Strains, Phase IV (KMG-V): Genome sequencing to study the core and pangenomes of soil and plant-associated prokaryotes.</title>
        <authorList>
            <person name="Whitman W."/>
        </authorList>
    </citation>
    <scope>NUCLEOTIDE SEQUENCE [LARGE SCALE GENOMIC DNA]</scope>
    <source>
        <strain evidence="3 6">SEMIA 444</strain>
        <strain evidence="2 5">SEMIA 448</strain>
        <strain evidence="4 7">SEMIA 452</strain>
    </source>
</reference>
<dbReference type="Proteomes" id="UP000524535">
    <property type="component" value="Unassembled WGS sequence"/>
</dbReference>
<dbReference type="EMBL" id="JACIGY010000003">
    <property type="protein sequence ID" value="MBB4412441.1"/>
    <property type="molecule type" value="Genomic_DNA"/>
</dbReference>
<sequence>MLFLNFLLAVVGYTTAKVTLPIISLGTVQVQTADSQEDGFNWLGFKRSADNGLLCHTSVAGCLGLIPWIALIIFGLWRSRAG</sequence>
<protein>
    <submittedName>
        <fullName evidence="3">Uncharacterized protein</fullName>
    </submittedName>
</protein>
<keyword evidence="1" id="KW-0472">Membrane</keyword>
<accession>A0A7W6TFA7</accession>
<keyword evidence="1" id="KW-1133">Transmembrane helix</keyword>
<proteinExistence type="predicted"/>
<dbReference type="Proteomes" id="UP000520770">
    <property type="component" value="Unassembled WGS sequence"/>
</dbReference>
<evidence type="ECO:0000313" key="6">
    <source>
        <dbReference type="Proteomes" id="UP000524535"/>
    </source>
</evidence>
<comment type="caution">
    <text evidence="3">The sequence shown here is derived from an EMBL/GenBank/DDBJ whole genome shotgun (WGS) entry which is preliminary data.</text>
</comment>
<evidence type="ECO:0000313" key="3">
    <source>
        <dbReference type="EMBL" id="MBB4412441.1"/>
    </source>
</evidence>
<organism evidence="3 6">
    <name type="scientific">Aliirhizobium cellulosilyticum</name>
    <dbReference type="NCBI Taxonomy" id="393664"/>
    <lineage>
        <taxon>Bacteria</taxon>
        <taxon>Pseudomonadati</taxon>
        <taxon>Pseudomonadota</taxon>
        <taxon>Alphaproteobacteria</taxon>
        <taxon>Hyphomicrobiales</taxon>
        <taxon>Rhizobiaceae</taxon>
        <taxon>Aliirhizobium</taxon>
    </lineage>
</organism>
<dbReference type="AlphaFoldDB" id="A0A7W6TFA7"/>
<evidence type="ECO:0000313" key="5">
    <source>
        <dbReference type="Proteomes" id="UP000520770"/>
    </source>
</evidence>
<evidence type="ECO:0000313" key="7">
    <source>
        <dbReference type="Proteomes" id="UP000576087"/>
    </source>
</evidence>
<dbReference type="Proteomes" id="UP000576087">
    <property type="component" value="Unassembled WGS sequence"/>
</dbReference>
<evidence type="ECO:0000256" key="1">
    <source>
        <dbReference type="SAM" id="Phobius"/>
    </source>
</evidence>
<dbReference type="EMBL" id="JACIHM010000003">
    <property type="protein sequence ID" value="MBB4447073.1"/>
    <property type="molecule type" value="Genomic_DNA"/>
</dbReference>
<feature type="transmembrane region" description="Helical" evidence="1">
    <location>
        <begin position="58"/>
        <end position="77"/>
    </location>
</feature>
<dbReference type="EMBL" id="JACIGW010000003">
    <property type="protein sequence ID" value="MBB4349337.1"/>
    <property type="molecule type" value="Genomic_DNA"/>
</dbReference>
<evidence type="ECO:0000313" key="4">
    <source>
        <dbReference type="EMBL" id="MBB4447073.1"/>
    </source>
</evidence>
<gene>
    <name evidence="3" type="ORF">GGE31_002954</name>
    <name evidence="2" type="ORF">GGE33_003099</name>
    <name evidence="4" type="ORF">GGE35_002895</name>
</gene>
<keyword evidence="1" id="KW-0812">Transmembrane</keyword>